<feature type="domain" description="Xaa-Pro dipeptidyl-peptidase C-terminal" evidence="2">
    <location>
        <begin position="286"/>
        <end position="516"/>
    </location>
</feature>
<organism evidence="3 4">
    <name type="scientific">Parasynechococcus marenigrum (strain WH8102)</name>
    <dbReference type="NCBI Taxonomy" id="84588"/>
    <lineage>
        <taxon>Bacteria</taxon>
        <taxon>Bacillati</taxon>
        <taxon>Cyanobacteriota</taxon>
        <taxon>Cyanophyceae</taxon>
        <taxon>Synechococcales</taxon>
        <taxon>Prochlorococcaceae</taxon>
        <taxon>Parasynechococcus</taxon>
        <taxon>Parasynechococcus marenigrum</taxon>
    </lineage>
</organism>
<dbReference type="Pfam" id="PF08530">
    <property type="entry name" value="PepX_C"/>
    <property type="match status" value="1"/>
</dbReference>
<evidence type="ECO:0000256" key="1">
    <source>
        <dbReference type="ARBA" id="ARBA00022801"/>
    </source>
</evidence>
<dbReference type="InterPro" id="IPR008979">
    <property type="entry name" value="Galactose-bd-like_sf"/>
</dbReference>
<protein>
    <submittedName>
        <fullName evidence="3">Predicted acyl esterase (COG2936)</fullName>
    </submittedName>
</protein>
<evidence type="ECO:0000259" key="2">
    <source>
        <dbReference type="SMART" id="SM00939"/>
    </source>
</evidence>
<dbReference type="EMBL" id="BX569693">
    <property type="protein sequence ID" value="CAE08007.1"/>
    <property type="molecule type" value="Genomic_DNA"/>
</dbReference>
<dbReference type="Proteomes" id="UP000001422">
    <property type="component" value="Chromosome"/>
</dbReference>
<proteinExistence type="predicted"/>
<dbReference type="InterPro" id="IPR000383">
    <property type="entry name" value="Xaa-Pro-like_dom"/>
</dbReference>
<keyword evidence="4" id="KW-1185">Reference proteome</keyword>
<dbReference type="InterPro" id="IPR005674">
    <property type="entry name" value="CocE/Ser_esterase"/>
</dbReference>
<accession>Q7U648</accession>
<sequence>MISASEIVEHDAELLLRDGIRLLARLWHPRSGGPWPALLMRQPYGRRLASTVTLAHPSWWARQGYLVVVQDVRGQGDSEGTFRGFSQEADDTVQTHDWVRSLPDCNGRIGCYGFSYQGITQLLAPADSPPPDCLAPAMAGLDERRHWSSEGGAHWWHLNLGWGLQLAAQQARRRGDSHAWEAIRRALEDGSYLRDGPELLQRHDPDGMACKWLAQDPADGTAWRRHDAPQSWLRQPMLLLGGWWDPHLLGLLDLYRRSEAAGGTPELHIGPATHLQWWPEAQTVLLRFFDQHLKQVQIGQDQLHLWDLGTKQWTSRPQPSALSWSLQGEGLACLDPASGRLNPNEAGVGEERIIHDPWRPVPAIGGHLSPSSGPADRQSLDARSDVATFTTAPLDEPIALSGQPQLQIRAGADQPGFDLCLVLSRLPQGSAAVEQLSSGVLRVLGAEAEQMVERRVLLQPLLVTCSAGDRLRLSIAAAAWPAIGVNPGTPEHPCAAPSANHHVVTMTLDLAGSLLSLNPFNSGRLNLD</sequence>
<dbReference type="HOGENOM" id="CLU_015590_5_1_3"/>
<dbReference type="InterPro" id="IPR013736">
    <property type="entry name" value="Xaa-Pro_dipept_C"/>
</dbReference>
<dbReference type="Gene3D" id="1.10.3020.10">
    <property type="entry name" value="alpha-amino acid ester hydrolase ( Helical cap domain)"/>
    <property type="match status" value="1"/>
</dbReference>
<dbReference type="ESTHER" id="synpx-q7u648">
    <property type="family name" value="Cocaine_esterase"/>
</dbReference>
<dbReference type="GO" id="GO:0008239">
    <property type="term" value="F:dipeptidyl-peptidase activity"/>
    <property type="evidence" value="ECO:0007669"/>
    <property type="project" value="InterPro"/>
</dbReference>
<gene>
    <name evidence="3" type="ordered locus">SYNW1492</name>
</gene>
<dbReference type="SUPFAM" id="SSF53474">
    <property type="entry name" value="alpha/beta-Hydrolases"/>
    <property type="match status" value="1"/>
</dbReference>
<dbReference type="InterPro" id="IPR029058">
    <property type="entry name" value="AB_hydrolase_fold"/>
</dbReference>
<dbReference type="Gene3D" id="2.60.120.260">
    <property type="entry name" value="Galactose-binding domain-like"/>
    <property type="match status" value="1"/>
</dbReference>
<name>Q7U648_PARMW</name>
<keyword evidence="1" id="KW-0378">Hydrolase</keyword>
<dbReference type="SMART" id="SM00939">
    <property type="entry name" value="PepX_C"/>
    <property type="match status" value="1"/>
</dbReference>
<dbReference type="Pfam" id="PF02129">
    <property type="entry name" value="Peptidase_S15"/>
    <property type="match status" value="1"/>
</dbReference>
<dbReference type="AlphaFoldDB" id="Q7U648"/>
<evidence type="ECO:0000313" key="4">
    <source>
        <dbReference type="Proteomes" id="UP000001422"/>
    </source>
</evidence>
<dbReference type="SUPFAM" id="SSF49785">
    <property type="entry name" value="Galactose-binding domain-like"/>
    <property type="match status" value="1"/>
</dbReference>
<reference evidence="3 4" key="1">
    <citation type="journal article" date="2003" name="Nature">
        <title>The genome of a motile marine Synechococcus.</title>
        <authorList>
            <person name="Palenik B."/>
            <person name="Brahamsha B."/>
            <person name="Larimer F."/>
            <person name="Land M."/>
            <person name="Hauser L."/>
            <person name="Chain P."/>
            <person name="Lamerdin J."/>
            <person name="Regala W."/>
            <person name="Allen E.A."/>
            <person name="McCarren J."/>
            <person name="Paulsen I."/>
            <person name="Dufresne A."/>
            <person name="Partensky F."/>
            <person name="Webb E."/>
            <person name="Waterbury J."/>
        </authorList>
    </citation>
    <scope>NUCLEOTIDE SEQUENCE [LARGE SCALE GENOMIC DNA]</scope>
    <source>
        <strain evidence="3 4">WH8102</strain>
    </source>
</reference>
<dbReference type="KEGG" id="syw:SYNW1492"/>
<dbReference type="eggNOG" id="COG2936">
    <property type="taxonomic scope" value="Bacteria"/>
</dbReference>
<dbReference type="NCBIfam" id="TIGR00976">
    <property type="entry name" value="CocE_NonD"/>
    <property type="match status" value="1"/>
</dbReference>
<dbReference type="Gene3D" id="3.40.50.1820">
    <property type="entry name" value="alpha/beta hydrolase"/>
    <property type="match status" value="1"/>
</dbReference>
<evidence type="ECO:0000313" key="3">
    <source>
        <dbReference type="EMBL" id="CAE08007.1"/>
    </source>
</evidence>
<dbReference type="STRING" id="84588.SYNW1492"/>